<gene>
    <name evidence="2" type="ORF">D9619_002499</name>
</gene>
<protein>
    <submittedName>
        <fullName evidence="2">Uncharacterized protein</fullName>
    </submittedName>
</protein>
<name>A0A8H5AW51_9AGAR</name>
<evidence type="ECO:0000313" key="3">
    <source>
        <dbReference type="Proteomes" id="UP000567179"/>
    </source>
</evidence>
<evidence type="ECO:0000313" key="2">
    <source>
        <dbReference type="EMBL" id="KAF5312006.1"/>
    </source>
</evidence>
<accession>A0A8H5AW51</accession>
<sequence>MSCEFSESAEFRDHIRNLLYEYSITHYTTNYLEFTEDLVGQFVENLTKIPLVDRYSLTRPPDPFDVFCQINSFSTLIAYDEIPQTTQEARLYLKNVMKSALGVPRTDRVVYNDDYGPPCPEEPLMPALTRKARQNTPKPGKSNRNLPDTHVHLLTSQNITAVEIEPVEETKVILEDLLGIKYQVKTEELSAVQALLRSTANMMRSQPEYKNRYLQPEYMDNVPLPEPYQPEEILLPIFTKDRLPRSGIEVAKPAPKWCIEGFKSFSETPIALKEVDTTDLEVSVSRQNLVLVDGWETIRSSPPSTPQSAQSDEGRVDQLFLQSSPDTDPPLIMEFLQAKMEPILMPRSRRIGGNSGVGPHILAGKSSSTFLQPLLSPIVLESKKADAETQRHVSPVPSSMVSEADIENEPADVSSGEPNLDAEIKALYAGHPPENIIMAESIDDKPNMMMNVPDLPGPNVHPQNAMYIPTSTAGFLVPKRTDNQKPLKKSALPMHQFLSKAKGISPLNTSLSWVMFKTNKQLLSNEEAVGVDKFLGDKASSGYSDADLEKINALIEALDIREEERLPRWDDGGPDCFRQRQVHDDFQILQTREERWRLAKLEGRLTESLEEEDEIETLPEEPAAEDDISDYDERLENDRPAKRSRLDGGHVSDTDFIQTAEGLVPPQVDNLESTLARDDAQVLNPAVEIHQASNLETGVIPGDNLVNLEPDFAPLADDILCNDFADDFEANKENWPPSTPSLPVAADDVSSDYYTPEHMRHYLAAQYGTEDSLSQCYLDLAQESTAVDEEADIQLLSFNSKRLDYDGQFADERLPKETVDMLYEGEDGRAFVPEANEATQDVCNTETATRQPDENYLGLLLEPSIASRPLESLAFAQLRARKVSSNPEIAAPQIERMPHLEIGPTLPAATRDDVVDQNTLQLPRTINVALSVHRYMASIEFIQKNALLRALSSEECAVELAERPSLVGVDLILDPYSAIIVLSLFTLSARCDSYVERVSQQSWRYSKLLVIFEAYPEQLSKRSSTKYGVSSSGAASELWAYTPPILKAIKKFRRDLNIAEGCGTKDPKSKVTYAFADTVNEAALFIRFFGDQVEAEDETQGALWGDREWLSSESVDDEEARLGGIAGMNQFKASIILCQVTLQDYVDMSAQQRIDAFAYYIGMDTMVSCNAYLDARLQEIYSESNADEAGVAANENEN</sequence>
<dbReference type="EMBL" id="JAACJJ010000056">
    <property type="protein sequence ID" value="KAF5312006.1"/>
    <property type="molecule type" value="Genomic_DNA"/>
</dbReference>
<feature type="compositionally biased region" description="Acidic residues" evidence="1">
    <location>
        <begin position="608"/>
        <end position="630"/>
    </location>
</feature>
<feature type="region of interest" description="Disordered" evidence="1">
    <location>
        <begin position="608"/>
        <end position="631"/>
    </location>
</feature>
<reference evidence="2 3" key="1">
    <citation type="journal article" date="2020" name="ISME J.">
        <title>Uncovering the hidden diversity of litter-decomposition mechanisms in mushroom-forming fungi.</title>
        <authorList>
            <person name="Floudas D."/>
            <person name="Bentzer J."/>
            <person name="Ahren D."/>
            <person name="Johansson T."/>
            <person name="Persson P."/>
            <person name="Tunlid A."/>
        </authorList>
    </citation>
    <scope>NUCLEOTIDE SEQUENCE [LARGE SCALE GENOMIC DNA]</scope>
    <source>
        <strain evidence="2 3">CBS 101986</strain>
    </source>
</reference>
<evidence type="ECO:0000256" key="1">
    <source>
        <dbReference type="SAM" id="MobiDB-lite"/>
    </source>
</evidence>
<comment type="caution">
    <text evidence="2">The sequence shown here is derived from an EMBL/GenBank/DDBJ whole genome shotgun (WGS) entry which is preliminary data.</text>
</comment>
<organism evidence="2 3">
    <name type="scientific">Psilocybe cf. subviscida</name>
    <dbReference type="NCBI Taxonomy" id="2480587"/>
    <lineage>
        <taxon>Eukaryota</taxon>
        <taxon>Fungi</taxon>
        <taxon>Dikarya</taxon>
        <taxon>Basidiomycota</taxon>
        <taxon>Agaricomycotina</taxon>
        <taxon>Agaricomycetes</taxon>
        <taxon>Agaricomycetidae</taxon>
        <taxon>Agaricales</taxon>
        <taxon>Agaricineae</taxon>
        <taxon>Strophariaceae</taxon>
        <taxon>Psilocybe</taxon>
    </lineage>
</organism>
<dbReference type="AlphaFoldDB" id="A0A8H5AW51"/>
<keyword evidence="3" id="KW-1185">Reference proteome</keyword>
<proteinExistence type="predicted"/>
<dbReference type="Proteomes" id="UP000567179">
    <property type="component" value="Unassembled WGS sequence"/>
</dbReference>
<dbReference type="OrthoDB" id="2422840at2759"/>